<reference evidence="2 3" key="2">
    <citation type="journal article" date="2023" name="ChemBioChem">
        <title>Acyltransferase Domain Exchange between Two Independent Type I Polyketide Synthases in the Same Producer Strain of Macrolide Antibiotics.</title>
        <authorList>
            <person name="Kudo F."/>
            <person name="Kishikawa K."/>
            <person name="Tsuboi K."/>
            <person name="Kido T."/>
            <person name="Usui T."/>
            <person name="Hashimoto J."/>
            <person name="Shin-Ya K."/>
            <person name="Miyanaga A."/>
            <person name="Eguchi T."/>
        </authorList>
    </citation>
    <scope>NUCLEOTIDE SEQUENCE [LARGE SCALE GENOMIC DNA]</scope>
    <source>
        <strain evidence="2 3">A-8890</strain>
    </source>
</reference>
<dbReference type="Gene3D" id="3.40.50.1820">
    <property type="entry name" value="alpha/beta hydrolase"/>
    <property type="match status" value="1"/>
</dbReference>
<reference evidence="2 3" key="1">
    <citation type="journal article" date="2010" name="ChemBioChem">
        <title>Cloning and characterization of the biosynthetic gene cluster of 16-membered macrolide antibiotic FD-891: involvement of a dual functional cytochrome P450 monooxygenase catalyzing epoxidation and hydroxylation.</title>
        <authorList>
            <person name="Kudo F."/>
            <person name="Motegi A."/>
            <person name="Mizoue K."/>
            <person name="Eguchi T."/>
        </authorList>
    </citation>
    <scope>NUCLEOTIDE SEQUENCE [LARGE SCALE GENOMIC DNA]</scope>
    <source>
        <strain evidence="2 3">A-8890</strain>
    </source>
</reference>
<dbReference type="SUPFAM" id="SSF53474">
    <property type="entry name" value="alpha/beta-Hydrolases"/>
    <property type="match status" value="1"/>
</dbReference>
<evidence type="ECO:0000313" key="2">
    <source>
        <dbReference type="EMBL" id="BBC28872.1"/>
    </source>
</evidence>
<dbReference type="RefSeq" id="WP_286246812.1">
    <property type="nucleotide sequence ID" value="NZ_AP018448.1"/>
</dbReference>
<feature type="domain" description="AB hydrolase-1" evidence="1">
    <location>
        <begin position="3"/>
        <end position="231"/>
    </location>
</feature>
<dbReference type="InterPro" id="IPR029058">
    <property type="entry name" value="AB_hydrolase_fold"/>
</dbReference>
<dbReference type="Proteomes" id="UP001321542">
    <property type="component" value="Chromosome"/>
</dbReference>
<accession>A0ABN5V678</accession>
<keyword evidence="3" id="KW-1185">Reference proteome</keyword>
<gene>
    <name evidence="2" type="ORF">SGFS_001630</name>
</gene>
<dbReference type="EMBL" id="AP018448">
    <property type="protein sequence ID" value="BBC28872.1"/>
    <property type="molecule type" value="Genomic_DNA"/>
</dbReference>
<evidence type="ECO:0000259" key="1">
    <source>
        <dbReference type="Pfam" id="PF12697"/>
    </source>
</evidence>
<organism evidence="2 3">
    <name type="scientific">Streptomyces graminofaciens</name>
    <dbReference type="NCBI Taxonomy" id="68212"/>
    <lineage>
        <taxon>Bacteria</taxon>
        <taxon>Bacillati</taxon>
        <taxon>Actinomycetota</taxon>
        <taxon>Actinomycetes</taxon>
        <taxon>Kitasatosporales</taxon>
        <taxon>Streptomycetaceae</taxon>
        <taxon>Streptomyces</taxon>
    </lineage>
</organism>
<sequence>MTVVFVHGVPETPAVWQSLRRQVDGDSIALRLPGFGSPLPDAYRGKDDFAQWLTDELRAIPGPLDLVGHDWGAHLVLRAVTTTTLPIRSWVSDVMHAWHPDYTWHGIAQQLIADTGEEFLAAQRPPAGSLGPLVAPLGVDTALAAQFDAAHDAGMGRAILSLYRSAPAGFAPDWGHDLPAAARIPGLVLIPQAHPLGDEPLAASAGERAGAAIVRLPGLSHLWMAQDPETSARVLTDFWNTLEPWAPAP</sequence>
<dbReference type="Pfam" id="PF12697">
    <property type="entry name" value="Abhydrolase_6"/>
    <property type="match status" value="1"/>
</dbReference>
<dbReference type="InterPro" id="IPR000073">
    <property type="entry name" value="AB_hydrolase_1"/>
</dbReference>
<evidence type="ECO:0000313" key="3">
    <source>
        <dbReference type="Proteomes" id="UP001321542"/>
    </source>
</evidence>
<proteinExistence type="predicted"/>
<name>A0ABN5V678_9ACTN</name>
<protein>
    <recommendedName>
        <fullName evidence="1">AB hydrolase-1 domain-containing protein</fullName>
    </recommendedName>
</protein>